<name>A0A2K3Q9F5_9HYPO</name>
<dbReference type="Proteomes" id="UP000236621">
    <property type="component" value="Unassembled WGS sequence"/>
</dbReference>
<proteinExistence type="predicted"/>
<sequence>MKKKCRSEVPNGTGGDARKGAISDMPADELHDREGGDRRVSPELLLVRNVRGPKDWVVAYFRYLRGLVRLGGQIEFVDVDQMFDNVPASPLTG</sequence>
<dbReference type="EMBL" id="NRSZ01000968">
    <property type="protein sequence ID" value="PNY24131.1"/>
    <property type="molecule type" value="Genomic_DNA"/>
</dbReference>
<organism evidence="2 3">
    <name type="scientific">Tolypocladium capitatum</name>
    <dbReference type="NCBI Taxonomy" id="45235"/>
    <lineage>
        <taxon>Eukaryota</taxon>
        <taxon>Fungi</taxon>
        <taxon>Dikarya</taxon>
        <taxon>Ascomycota</taxon>
        <taxon>Pezizomycotina</taxon>
        <taxon>Sordariomycetes</taxon>
        <taxon>Hypocreomycetidae</taxon>
        <taxon>Hypocreales</taxon>
        <taxon>Ophiocordycipitaceae</taxon>
        <taxon>Tolypocladium</taxon>
    </lineage>
</organism>
<feature type="region of interest" description="Disordered" evidence="1">
    <location>
        <begin position="1"/>
        <end position="36"/>
    </location>
</feature>
<evidence type="ECO:0000256" key="1">
    <source>
        <dbReference type="SAM" id="MobiDB-lite"/>
    </source>
</evidence>
<evidence type="ECO:0000313" key="3">
    <source>
        <dbReference type="Proteomes" id="UP000236621"/>
    </source>
</evidence>
<accession>A0A2K3Q9F5</accession>
<evidence type="ECO:0000313" key="2">
    <source>
        <dbReference type="EMBL" id="PNY24131.1"/>
    </source>
</evidence>
<gene>
    <name evidence="2" type="ORF">TCAP_05942</name>
</gene>
<dbReference type="AlphaFoldDB" id="A0A2K3Q9F5"/>
<reference evidence="2 3" key="1">
    <citation type="submission" date="2017-08" db="EMBL/GenBank/DDBJ databases">
        <title>Harnessing the power of phylogenomics to disentangle the directionality and signatures of interkingdom host jumping in the parasitic fungal genus Tolypocladium.</title>
        <authorList>
            <person name="Quandt C.A."/>
            <person name="Patterson W."/>
            <person name="Spatafora J.W."/>
        </authorList>
    </citation>
    <scope>NUCLEOTIDE SEQUENCE [LARGE SCALE GENOMIC DNA]</scope>
    <source>
        <strain evidence="2 3">CBS 113982</strain>
    </source>
</reference>
<protein>
    <submittedName>
        <fullName evidence="2">Uncharacterized protein</fullName>
    </submittedName>
</protein>
<keyword evidence="3" id="KW-1185">Reference proteome</keyword>
<comment type="caution">
    <text evidence="2">The sequence shown here is derived from an EMBL/GenBank/DDBJ whole genome shotgun (WGS) entry which is preliminary data.</text>
</comment>